<evidence type="ECO:0000256" key="3">
    <source>
        <dbReference type="ARBA" id="ARBA00023242"/>
    </source>
</evidence>
<sequence>MAFNKPTFGATSTGFGGFGQTSTAFGSGGTTFGATQTPSLFGGQAQVSPFGAQPQTSTFGTQPQASTFGAPAQPSLFGAQQQTGTTAFGTSGGSLFGGTPASGGTTTFGTPQNNAFGTSGGSLFGAKTTGTAFGTTNTTGGFRGFGTGTSTAGGFSGFGTTTTSQPSLFSGFGQQTQTSTGLTNFNFGSTKPALGATPGFGSTGTTPFGGLGQPAPAQPQQQSPSDILYSSIYQVNIYGDERDLILAKFNMLMAFAGIGKGYFNQNQSVDYSPNTDLYKFTSVVYNSKPSSTNKDSLIYINLSKKLDQVLAEESTLVSSLSQVLGSKPNMTIIIDSIFLVDTDKTRVLFYVNEKQGSGANKRVSNTEVVNYLLQPAPKQQLAALGVYDVNVYQTLDEDTVNQYLEQPPPGINAILWKNAVRDNPDPEKFIPVPIVGFEGIKQRIKLQEEESKMQTAFLNKLASRISDLNNEYEKSVATIATYKQNILSLNNRLLKVIVKQEITRDIGLALNPTEELIRSDFENISAMINNSSYNFKSKISEMLSKIKLQSNSFSMSQQEKYVMDSGVLEEIRTIFRMEQNAIQTLLSTYNQYNHAVTLIKKDLNEILSQQE</sequence>
<dbReference type="GO" id="GO:0036228">
    <property type="term" value="P:protein localization to nuclear inner membrane"/>
    <property type="evidence" value="ECO:0007669"/>
    <property type="project" value="TreeGrafter"/>
</dbReference>
<dbReference type="OMA" id="MMQTRLH"/>
<dbReference type="PaxDb" id="121845-A0A1S3CUN2"/>
<evidence type="ECO:0000313" key="7">
    <source>
        <dbReference type="Proteomes" id="UP000079169"/>
    </source>
</evidence>
<feature type="region of interest" description="Disordered" evidence="5">
    <location>
        <begin position="35"/>
        <end position="112"/>
    </location>
</feature>
<dbReference type="Gene3D" id="1.20.5.490">
    <property type="entry name" value="Single helix bin"/>
    <property type="match status" value="1"/>
</dbReference>
<dbReference type="GeneID" id="103505591"/>
<keyword evidence="4" id="KW-0175">Coiled coil</keyword>
<dbReference type="STRING" id="121845.A0A1S3CUN2"/>
<evidence type="ECO:0000256" key="2">
    <source>
        <dbReference type="ARBA" id="ARBA00022448"/>
    </source>
</evidence>
<dbReference type="Proteomes" id="UP000079169">
    <property type="component" value="Unplaced"/>
</dbReference>
<dbReference type="AlphaFoldDB" id="A0A1S3CUN2"/>
<feature type="compositionally biased region" description="Polar residues" evidence="5">
    <location>
        <begin position="102"/>
        <end position="112"/>
    </location>
</feature>
<keyword evidence="3" id="KW-0539">Nucleus</keyword>
<dbReference type="InterPro" id="IPR024864">
    <property type="entry name" value="Nup54/Nup57/Nup44"/>
</dbReference>
<dbReference type="GO" id="GO:0044613">
    <property type="term" value="C:nuclear pore central transport channel"/>
    <property type="evidence" value="ECO:0007669"/>
    <property type="project" value="TreeGrafter"/>
</dbReference>
<proteinExistence type="predicted"/>
<comment type="subcellular location">
    <subcellularLocation>
        <location evidence="1">Nucleus</location>
    </subcellularLocation>
</comment>
<accession>A0A1S3CUN2</accession>
<dbReference type="InterPro" id="IPR025712">
    <property type="entry name" value="Nup54_alpha-helical_dom"/>
</dbReference>
<evidence type="ECO:0000313" key="8">
    <source>
        <dbReference type="RefSeq" id="XP_008468161.1"/>
    </source>
</evidence>
<dbReference type="GO" id="GO:0006607">
    <property type="term" value="P:NLS-bearing protein import into nucleus"/>
    <property type="evidence" value="ECO:0007669"/>
    <property type="project" value="TreeGrafter"/>
</dbReference>
<evidence type="ECO:0000259" key="6">
    <source>
        <dbReference type="Pfam" id="PF13874"/>
    </source>
</evidence>
<feature type="coiled-coil region" evidence="4">
    <location>
        <begin position="458"/>
        <end position="485"/>
    </location>
</feature>
<dbReference type="Pfam" id="PF13874">
    <property type="entry name" value="Nup54"/>
    <property type="match status" value="1"/>
</dbReference>
<feature type="domain" description="Nucleoporin Nup54 alpha-helical" evidence="6">
    <location>
        <begin position="407"/>
        <end position="545"/>
    </location>
</feature>
<dbReference type="CTD" id="53371"/>
<feature type="compositionally biased region" description="Polar residues" evidence="5">
    <location>
        <begin position="53"/>
        <end position="67"/>
    </location>
</feature>
<dbReference type="RefSeq" id="XP_008468161.1">
    <property type="nucleotide sequence ID" value="XM_008469939.2"/>
</dbReference>
<dbReference type="KEGG" id="dci:103505591"/>
<dbReference type="PANTHER" id="PTHR13000:SF0">
    <property type="entry name" value="NUCLEOPORIN P54"/>
    <property type="match status" value="1"/>
</dbReference>
<feature type="compositionally biased region" description="Low complexity" evidence="5">
    <location>
        <begin position="76"/>
        <end position="89"/>
    </location>
</feature>
<organism evidence="7 8">
    <name type="scientific">Diaphorina citri</name>
    <name type="common">Asian citrus psyllid</name>
    <dbReference type="NCBI Taxonomy" id="121845"/>
    <lineage>
        <taxon>Eukaryota</taxon>
        <taxon>Metazoa</taxon>
        <taxon>Ecdysozoa</taxon>
        <taxon>Arthropoda</taxon>
        <taxon>Hexapoda</taxon>
        <taxon>Insecta</taxon>
        <taxon>Pterygota</taxon>
        <taxon>Neoptera</taxon>
        <taxon>Paraneoptera</taxon>
        <taxon>Hemiptera</taxon>
        <taxon>Sternorrhyncha</taxon>
        <taxon>Psylloidea</taxon>
        <taxon>Psyllidae</taxon>
        <taxon>Diaphorininae</taxon>
        <taxon>Diaphorina</taxon>
    </lineage>
</organism>
<evidence type="ECO:0000256" key="1">
    <source>
        <dbReference type="ARBA" id="ARBA00004123"/>
    </source>
</evidence>
<dbReference type="PANTHER" id="PTHR13000">
    <property type="entry name" value="NUCLEOPORIN P54"/>
    <property type="match status" value="1"/>
</dbReference>
<name>A0A1S3CUN2_DIACI</name>
<evidence type="ECO:0000256" key="4">
    <source>
        <dbReference type="SAM" id="Coils"/>
    </source>
</evidence>
<protein>
    <submittedName>
        <fullName evidence="8">Probable nucleoporin Nup54</fullName>
    </submittedName>
</protein>
<keyword evidence="7" id="KW-1185">Reference proteome</keyword>
<dbReference type="GO" id="GO:0017056">
    <property type="term" value="F:structural constituent of nuclear pore"/>
    <property type="evidence" value="ECO:0007669"/>
    <property type="project" value="TreeGrafter"/>
</dbReference>
<keyword evidence="2" id="KW-0813">Transport</keyword>
<evidence type="ECO:0000256" key="5">
    <source>
        <dbReference type="SAM" id="MobiDB-lite"/>
    </source>
</evidence>
<dbReference type="GO" id="GO:0006999">
    <property type="term" value="P:nuclear pore organization"/>
    <property type="evidence" value="ECO:0007669"/>
    <property type="project" value="TreeGrafter"/>
</dbReference>
<reference evidence="8" key="1">
    <citation type="submission" date="2025-08" db="UniProtKB">
        <authorList>
            <consortium name="RefSeq"/>
        </authorList>
    </citation>
    <scope>IDENTIFICATION</scope>
</reference>
<gene>
    <name evidence="8" type="primary">LOC103505591</name>
</gene>